<keyword evidence="4" id="KW-1185">Reference proteome</keyword>
<reference evidence="4" key="1">
    <citation type="journal article" date="2019" name="Int. J. Syst. Evol. Microbiol.">
        <title>The Global Catalogue of Microorganisms (GCM) 10K type strain sequencing project: providing services to taxonomists for standard genome sequencing and annotation.</title>
        <authorList>
            <consortium name="The Broad Institute Genomics Platform"/>
            <consortium name="The Broad Institute Genome Sequencing Center for Infectious Disease"/>
            <person name="Wu L."/>
            <person name="Ma J."/>
        </authorList>
    </citation>
    <scope>NUCLEOTIDE SEQUENCE [LARGE SCALE GENOMIC DNA]</scope>
    <source>
        <strain evidence="4">CCM 7491</strain>
    </source>
</reference>
<dbReference type="Proteomes" id="UP001595681">
    <property type="component" value="Unassembled WGS sequence"/>
</dbReference>
<protein>
    <recommendedName>
        <fullName evidence="5">Secreted protein</fullName>
    </recommendedName>
</protein>
<feature type="chain" id="PRO_5046123581" description="Secreted protein" evidence="2">
    <location>
        <begin position="23"/>
        <end position="195"/>
    </location>
</feature>
<evidence type="ECO:0000256" key="1">
    <source>
        <dbReference type="SAM" id="MobiDB-lite"/>
    </source>
</evidence>
<dbReference type="RefSeq" id="WP_380793178.1">
    <property type="nucleotide sequence ID" value="NZ_JBHRVU010000004.1"/>
</dbReference>
<accession>A0ABV7NCM1</accession>
<evidence type="ECO:0000313" key="4">
    <source>
        <dbReference type="Proteomes" id="UP001595681"/>
    </source>
</evidence>
<keyword evidence="2" id="KW-0732">Signal</keyword>
<evidence type="ECO:0008006" key="5">
    <source>
        <dbReference type="Google" id="ProtNLM"/>
    </source>
</evidence>
<comment type="caution">
    <text evidence="3">The sequence shown here is derived from an EMBL/GenBank/DDBJ whole genome shotgun (WGS) entry which is preliminary data.</text>
</comment>
<organism evidence="3 4">
    <name type="scientific">Sphingobium rhizovicinum</name>
    <dbReference type="NCBI Taxonomy" id="432308"/>
    <lineage>
        <taxon>Bacteria</taxon>
        <taxon>Pseudomonadati</taxon>
        <taxon>Pseudomonadota</taxon>
        <taxon>Alphaproteobacteria</taxon>
        <taxon>Sphingomonadales</taxon>
        <taxon>Sphingomonadaceae</taxon>
        <taxon>Sphingobium</taxon>
    </lineage>
</organism>
<proteinExistence type="predicted"/>
<feature type="signal peptide" evidence="2">
    <location>
        <begin position="1"/>
        <end position="22"/>
    </location>
</feature>
<feature type="region of interest" description="Disordered" evidence="1">
    <location>
        <begin position="163"/>
        <end position="195"/>
    </location>
</feature>
<sequence>MMKTKMIAAVALMIGASVPALAQQDTPPNAATSSGTEKINLVIVYGDDACPQSRGDDIVVCARKGEEERYRIPEPLRGDPNKPSNQAWGERVRSMEYVGRQGTESCSPVGGGGATGCFAQLSRLAKAERQQADNASWKDLVEAERARRLSTIDADSEAIEARVKAEEKAAATGQPAPVPPSTKDGIVLDGPAPQR</sequence>
<name>A0ABV7NCM1_9SPHN</name>
<dbReference type="EMBL" id="JBHRVU010000004">
    <property type="protein sequence ID" value="MFC3440262.1"/>
    <property type="molecule type" value="Genomic_DNA"/>
</dbReference>
<evidence type="ECO:0000256" key="2">
    <source>
        <dbReference type="SAM" id="SignalP"/>
    </source>
</evidence>
<gene>
    <name evidence="3" type="ORF">ACFOKF_03455</name>
</gene>
<evidence type="ECO:0000313" key="3">
    <source>
        <dbReference type="EMBL" id="MFC3440262.1"/>
    </source>
</evidence>